<evidence type="ECO:0000256" key="5">
    <source>
        <dbReference type="ARBA" id="ARBA00022692"/>
    </source>
</evidence>
<dbReference type="InterPro" id="IPR004089">
    <property type="entry name" value="MCPsignal_dom"/>
</dbReference>
<dbReference type="Gene3D" id="1.10.287.950">
    <property type="entry name" value="Methyl-accepting chemotaxis protein"/>
    <property type="match status" value="1"/>
</dbReference>
<feature type="domain" description="Methyl-accepting transducer" evidence="12">
    <location>
        <begin position="354"/>
        <end position="590"/>
    </location>
</feature>
<dbReference type="GO" id="GO:0005886">
    <property type="term" value="C:plasma membrane"/>
    <property type="evidence" value="ECO:0007669"/>
    <property type="project" value="UniProtKB-SubCell"/>
</dbReference>
<keyword evidence="8 10" id="KW-0807">Transducer</keyword>
<dbReference type="AlphaFoldDB" id="A0A7Y3ZDN8"/>
<protein>
    <submittedName>
        <fullName evidence="13">Methyl-accepting chemotaxis protein</fullName>
    </submittedName>
</protein>
<evidence type="ECO:0000256" key="1">
    <source>
        <dbReference type="ARBA" id="ARBA00004533"/>
    </source>
</evidence>
<evidence type="ECO:0000256" key="10">
    <source>
        <dbReference type="PROSITE-ProRule" id="PRU00284"/>
    </source>
</evidence>
<evidence type="ECO:0000256" key="8">
    <source>
        <dbReference type="ARBA" id="ARBA00023224"/>
    </source>
</evidence>
<sequence length="626" mass="68800">MSAKNKLITSMAILFAIAIGVIGVKSYFNFKSASNETYSHRLSGEAFLISNAIEQRVTRYFESLEILSTKLEVQDGEINSDSVRRSLGYLLTKLEVVEAYVGLKNGDTYLKTGKIQNFNARSLNREWYQRIFSGERRIITTPYVSSNGVNVMALAVPIERNGKTVGVLAVNLSINRLSDFIRSLSEDSQLFVAREDGFVLAAQNMEYVGQNLFEIRPAYIAARDHHRSSLAYEFNGNEYFVVNSLIDSLGWSVWSWDSFDNINAASNENLTYTLTLSLFLIIITVGIANALINQLMYKPIGGEPIYIEAMVNQIANGDLSVRTSAYDEKATGILKSTVQMVKNLRVLVDKIDTSSKDLSSTAFSLGSSAMDVKRGAEEQMLQLEQTSTAMNEMTVTVDEVARNALGASEAASKASDESQIGLLVVKEMNDGIENLVSSAEQVVSVNEKLELETQRIGSILEVISGISEQTNLLALNAAIEAARAGEYGRGFAVVADEVRNLANRTKDSTDEITEMIAILQKEAKRSVELMSLNQDGARLVADKSVSATKSLDTIQSAITAIVDMNNQIATAAEEQTHVANEINESIITINDLAKTTYEHSDVTNEMTNQLNRVACELTDSVDSFKR</sequence>
<evidence type="ECO:0000256" key="3">
    <source>
        <dbReference type="ARBA" id="ARBA00022475"/>
    </source>
</evidence>
<evidence type="ECO:0000313" key="14">
    <source>
        <dbReference type="Proteomes" id="UP000572072"/>
    </source>
</evidence>
<comment type="caution">
    <text evidence="13">The sequence shown here is derived from an EMBL/GenBank/DDBJ whole genome shotgun (WGS) entry which is preliminary data.</text>
</comment>
<dbReference type="FunFam" id="1.10.287.950:FF:000001">
    <property type="entry name" value="Methyl-accepting chemotaxis sensory transducer"/>
    <property type="match status" value="1"/>
</dbReference>
<evidence type="ECO:0000256" key="4">
    <source>
        <dbReference type="ARBA" id="ARBA00022500"/>
    </source>
</evidence>
<dbReference type="Pfam" id="PF02743">
    <property type="entry name" value="dCache_1"/>
    <property type="match status" value="1"/>
</dbReference>
<feature type="transmembrane region" description="Helical" evidence="11">
    <location>
        <begin position="270"/>
        <end position="292"/>
    </location>
</feature>
<dbReference type="PANTHER" id="PTHR32089">
    <property type="entry name" value="METHYL-ACCEPTING CHEMOTAXIS PROTEIN MCPB"/>
    <property type="match status" value="1"/>
</dbReference>
<dbReference type="SUPFAM" id="SSF58104">
    <property type="entry name" value="Methyl-accepting chemotaxis protein (MCP) signaling domain"/>
    <property type="match status" value="1"/>
</dbReference>
<evidence type="ECO:0000256" key="9">
    <source>
        <dbReference type="ARBA" id="ARBA00029447"/>
    </source>
</evidence>
<dbReference type="CDD" id="cd11386">
    <property type="entry name" value="MCP_signal"/>
    <property type="match status" value="1"/>
</dbReference>
<evidence type="ECO:0000256" key="7">
    <source>
        <dbReference type="ARBA" id="ARBA00023136"/>
    </source>
</evidence>
<proteinExistence type="inferred from homology"/>
<dbReference type="PANTHER" id="PTHR32089:SF119">
    <property type="entry name" value="METHYL-ACCEPTING CHEMOTAXIS PROTEIN CTPL"/>
    <property type="match status" value="1"/>
</dbReference>
<organism evidence="13 14">
    <name type="scientific">Vibrio rotiferianus</name>
    <dbReference type="NCBI Taxonomy" id="190895"/>
    <lineage>
        <taxon>Bacteria</taxon>
        <taxon>Pseudomonadati</taxon>
        <taxon>Pseudomonadota</taxon>
        <taxon>Gammaproteobacteria</taxon>
        <taxon>Vibrionales</taxon>
        <taxon>Vibrionaceae</taxon>
        <taxon>Vibrio</taxon>
    </lineage>
</organism>
<keyword evidence="3" id="KW-1003">Cell membrane</keyword>
<dbReference type="Pfam" id="PF00015">
    <property type="entry name" value="MCPsignal"/>
    <property type="match status" value="1"/>
</dbReference>
<dbReference type="InterPro" id="IPR029151">
    <property type="entry name" value="Sensor-like_sf"/>
</dbReference>
<dbReference type="GO" id="GO:0007165">
    <property type="term" value="P:signal transduction"/>
    <property type="evidence" value="ECO:0007669"/>
    <property type="project" value="UniProtKB-KW"/>
</dbReference>
<dbReference type="SMART" id="SM00283">
    <property type="entry name" value="MA"/>
    <property type="match status" value="1"/>
</dbReference>
<dbReference type="SUPFAM" id="SSF103190">
    <property type="entry name" value="Sensory domain-like"/>
    <property type="match status" value="1"/>
</dbReference>
<gene>
    <name evidence="13" type="ORF">F0262_24385</name>
</gene>
<dbReference type="GO" id="GO:0006935">
    <property type="term" value="P:chemotaxis"/>
    <property type="evidence" value="ECO:0007669"/>
    <property type="project" value="UniProtKB-KW"/>
</dbReference>
<dbReference type="Proteomes" id="UP000572072">
    <property type="component" value="Unassembled WGS sequence"/>
</dbReference>
<keyword evidence="5 11" id="KW-0812">Transmembrane</keyword>
<comment type="subcellular location">
    <subcellularLocation>
        <location evidence="1">Cell inner membrane</location>
    </subcellularLocation>
    <subcellularLocation>
        <location evidence="2">Cell membrane</location>
        <topology evidence="2">Multi-pass membrane protein</topology>
    </subcellularLocation>
</comment>
<accession>A0A7Y3ZDN8</accession>
<name>A0A7Y3ZDN8_9VIBR</name>
<evidence type="ECO:0000313" key="13">
    <source>
        <dbReference type="EMBL" id="NOH51153.1"/>
    </source>
</evidence>
<reference evidence="13 14" key="1">
    <citation type="submission" date="2019-08" db="EMBL/GenBank/DDBJ databases">
        <title>Draft genome sequencing and comparative genomics of hatchery-associated Vibrios.</title>
        <authorList>
            <person name="Kehlet-Delgado H."/>
            <person name="Mueller R.S."/>
        </authorList>
    </citation>
    <scope>NUCLEOTIDE SEQUENCE [LARGE SCALE GENOMIC DNA]</scope>
    <source>
        <strain evidence="13 14">00-78-3</strain>
    </source>
</reference>
<evidence type="ECO:0000259" key="12">
    <source>
        <dbReference type="PROSITE" id="PS50111"/>
    </source>
</evidence>
<evidence type="ECO:0000256" key="2">
    <source>
        <dbReference type="ARBA" id="ARBA00004651"/>
    </source>
</evidence>
<evidence type="ECO:0000256" key="11">
    <source>
        <dbReference type="SAM" id="Phobius"/>
    </source>
</evidence>
<dbReference type="InterPro" id="IPR033479">
    <property type="entry name" value="dCache_1"/>
</dbReference>
<keyword evidence="6 11" id="KW-1133">Transmembrane helix</keyword>
<keyword evidence="7 11" id="KW-0472">Membrane</keyword>
<keyword evidence="4" id="KW-0145">Chemotaxis</keyword>
<evidence type="ECO:0000256" key="6">
    <source>
        <dbReference type="ARBA" id="ARBA00022989"/>
    </source>
</evidence>
<dbReference type="EMBL" id="VTYN01000052">
    <property type="protein sequence ID" value="NOH51153.1"/>
    <property type="molecule type" value="Genomic_DNA"/>
</dbReference>
<dbReference type="Gene3D" id="3.30.450.20">
    <property type="entry name" value="PAS domain"/>
    <property type="match status" value="2"/>
</dbReference>
<comment type="similarity">
    <text evidence="9">Belongs to the methyl-accepting chemotaxis (MCP) protein family.</text>
</comment>
<feature type="transmembrane region" description="Helical" evidence="11">
    <location>
        <begin position="7"/>
        <end position="28"/>
    </location>
</feature>
<dbReference type="PROSITE" id="PS50111">
    <property type="entry name" value="CHEMOTAXIS_TRANSDUC_2"/>
    <property type="match status" value="1"/>
</dbReference>